<keyword evidence="3" id="KW-1185">Reference proteome</keyword>
<dbReference type="RefSeq" id="WP_185658554.1">
    <property type="nucleotide sequence ID" value="NZ_CAWPOO010000001.1"/>
</dbReference>
<protein>
    <recommendedName>
        <fullName evidence="4">Prepilin-type N-terminal cleavage/methylation domain-containing protein</fullName>
    </recommendedName>
</protein>
<evidence type="ECO:0000313" key="3">
    <source>
        <dbReference type="Proteomes" id="UP000526501"/>
    </source>
</evidence>
<feature type="transmembrane region" description="Helical" evidence="1">
    <location>
        <begin position="21"/>
        <end position="41"/>
    </location>
</feature>
<dbReference type="EMBL" id="JACHVC010000001">
    <property type="protein sequence ID" value="MBC2604663.1"/>
    <property type="molecule type" value="Genomic_DNA"/>
</dbReference>
<name>A0A7X1B513_9BACT</name>
<keyword evidence="1" id="KW-1133">Transmembrane helix</keyword>
<keyword evidence="1" id="KW-0472">Membrane</keyword>
<dbReference type="AlphaFoldDB" id="A0A7X1B513"/>
<comment type="caution">
    <text evidence="2">The sequence shown here is derived from an EMBL/GenBank/DDBJ whole genome shotgun (WGS) entry which is preliminary data.</text>
</comment>
<dbReference type="Proteomes" id="UP000526501">
    <property type="component" value="Unassembled WGS sequence"/>
</dbReference>
<sequence length="184" mass="20207">MSKQPKAKQFTKKLQAFTIMEAMVAISILSITGFGALTGLLQARKMTEGSIYVATSTNVAQGYIEQLKSMDFRFLDEAVIEDLMSQGAADSLSVSPLPSNFETGNADTDIVNSKWIDINNTPTDAGDDLKIDIFLYIDDTTDEANGIGDSRKIVLRWEYLDNSSGTDVPVSNTLYTIRSRVPTF</sequence>
<accession>A0A7X1B513</accession>
<evidence type="ECO:0008006" key="4">
    <source>
        <dbReference type="Google" id="ProtNLM"/>
    </source>
</evidence>
<evidence type="ECO:0000256" key="1">
    <source>
        <dbReference type="SAM" id="Phobius"/>
    </source>
</evidence>
<keyword evidence="1" id="KW-0812">Transmembrane</keyword>
<evidence type="ECO:0000313" key="2">
    <source>
        <dbReference type="EMBL" id="MBC2604663.1"/>
    </source>
</evidence>
<organism evidence="2 3">
    <name type="scientific">Pelagicoccus albus</name>
    <dbReference type="NCBI Taxonomy" id="415222"/>
    <lineage>
        <taxon>Bacteria</taxon>
        <taxon>Pseudomonadati</taxon>
        <taxon>Verrucomicrobiota</taxon>
        <taxon>Opitutia</taxon>
        <taxon>Puniceicoccales</taxon>
        <taxon>Pelagicoccaceae</taxon>
        <taxon>Pelagicoccus</taxon>
    </lineage>
</organism>
<reference evidence="2 3" key="1">
    <citation type="submission" date="2020-07" db="EMBL/GenBank/DDBJ databases">
        <authorList>
            <person name="Feng X."/>
        </authorList>
    </citation>
    <scope>NUCLEOTIDE SEQUENCE [LARGE SCALE GENOMIC DNA]</scope>
    <source>
        <strain evidence="2 3">JCM23202</strain>
    </source>
</reference>
<proteinExistence type="predicted"/>
<gene>
    <name evidence="2" type="ORF">H5P27_01200</name>
</gene>